<comment type="similarity">
    <text evidence="2">Belongs to the RNase H family.</text>
</comment>
<comment type="catalytic activity">
    <reaction evidence="1">
        <text>Endonucleolytic cleavage to 5'-phosphomonoester.</text>
        <dbReference type="EC" id="3.1.26.4"/>
    </reaction>
</comment>
<reference evidence="10 11" key="1">
    <citation type="submission" date="2024-04" db="EMBL/GenBank/DDBJ databases">
        <title>Symmetric and asymmetric DNA N6-adenine methylation regulates different biological responses in Mucorales.</title>
        <authorList>
            <consortium name="Lawrence Berkeley National Laboratory"/>
            <person name="Lax C."/>
            <person name="Mondo S.J."/>
            <person name="Osorio-Concepcion M."/>
            <person name="Muszewska A."/>
            <person name="Corrochano-Luque M."/>
            <person name="Gutierrez G."/>
            <person name="Riley R."/>
            <person name="Lipzen A."/>
            <person name="Guo J."/>
            <person name="Hundley H."/>
            <person name="Amirebrahimi M."/>
            <person name="Ng V."/>
            <person name="Lorenzo-Gutierrez D."/>
            <person name="Binder U."/>
            <person name="Yang J."/>
            <person name="Song Y."/>
            <person name="Canovas D."/>
            <person name="Navarro E."/>
            <person name="Freitag M."/>
            <person name="Gabaldon T."/>
            <person name="Grigoriev I.V."/>
            <person name="Corrochano L.M."/>
            <person name="Nicolas F.E."/>
            <person name="Garre V."/>
        </authorList>
    </citation>
    <scope>NUCLEOTIDE SEQUENCE [LARGE SCALE GENOMIC DNA]</scope>
    <source>
        <strain evidence="10 11">L51</strain>
    </source>
</reference>
<feature type="region of interest" description="Disordered" evidence="8">
    <location>
        <begin position="98"/>
        <end position="117"/>
    </location>
</feature>
<dbReference type="PROSITE" id="PS50879">
    <property type="entry name" value="RNASE_H_1"/>
    <property type="match status" value="1"/>
</dbReference>
<sequence length="489" mass="54739">MGIQSSKIVYHDASEELNDASIGSSYNRKGHVHYDLTTETLHIPFNPNCTCSVDQSHLNSNHTVKVKQEPLHEQTQVPSYNGMIPQGSTAYYATEVSGKQIKQEEEEEEYEDFEEYEEYEEYEEKKKEIYSSCCSNSNSSNLRPPVLEFYKRSPSPQQCDSSYQQVTSMGLSSSPQPPSSPSSFSSFTTTPTPTLAPAPAPTLNPASIPITIPIPIPALALAPSPALAPTYTSTSTSTKDNGIIDNVTVKKAVKTKIPKSITRSRQSFKITKPAIETAILRVRQRTRRIYTRGIKGKSDARFLDYIKRLEIDPIVEYTVYTDGSYLEWEENGQKCGVAGIGIFGGPNNCLNLSESVDMDLRQSSALRAEIHAVIRALEVCQDLKGSLRIELDCHVLIDAMDNSMEALNRTNPDLYRKIKKLMNKRKFPVHFRYVPGHIGIPGNVFADKLAGEATKERREYIATRVPKAPFSLNARSDWYEPPVLQHEMT</sequence>
<gene>
    <name evidence="10" type="ORF">J3Q64DRAFT_1712201</name>
</gene>
<evidence type="ECO:0000256" key="2">
    <source>
        <dbReference type="ARBA" id="ARBA00005300"/>
    </source>
</evidence>
<dbReference type="SUPFAM" id="SSF53098">
    <property type="entry name" value="Ribonuclease H-like"/>
    <property type="match status" value="1"/>
</dbReference>
<evidence type="ECO:0000259" key="9">
    <source>
        <dbReference type="PROSITE" id="PS50879"/>
    </source>
</evidence>
<protein>
    <recommendedName>
        <fullName evidence="3">ribonuclease H</fullName>
        <ecNumber evidence="3">3.1.26.4</ecNumber>
    </recommendedName>
</protein>
<keyword evidence="11" id="KW-1185">Reference proteome</keyword>
<dbReference type="InterPro" id="IPR036397">
    <property type="entry name" value="RNaseH_sf"/>
</dbReference>
<dbReference type="InterPro" id="IPR050092">
    <property type="entry name" value="RNase_H"/>
</dbReference>
<keyword evidence="7" id="KW-0378">Hydrolase</keyword>
<evidence type="ECO:0000256" key="7">
    <source>
        <dbReference type="ARBA" id="ARBA00022801"/>
    </source>
</evidence>
<dbReference type="Proteomes" id="UP001448207">
    <property type="component" value="Unassembled WGS sequence"/>
</dbReference>
<dbReference type="EMBL" id="JBCLYO010000001">
    <property type="protein sequence ID" value="KAL0097232.1"/>
    <property type="molecule type" value="Genomic_DNA"/>
</dbReference>
<dbReference type="InterPro" id="IPR002156">
    <property type="entry name" value="RNaseH_domain"/>
</dbReference>
<organism evidence="10 11">
    <name type="scientific">Phycomyces blakesleeanus</name>
    <dbReference type="NCBI Taxonomy" id="4837"/>
    <lineage>
        <taxon>Eukaryota</taxon>
        <taxon>Fungi</taxon>
        <taxon>Fungi incertae sedis</taxon>
        <taxon>Mucoromycota</taxon>
        <taxon>Mucoromycotina</taxon>
        <taxon>Mucoromycetes</taxon>
        <taxon>Mucorales</taxon>
        <taxon>Phycomycetaceae</taxon>
        <taxon>Phycomyces</taxon>
    </lineage>
</organism>
<proteinExistence type="inferred from homology"/>
<dbReference type="PANTHER" id="PTHR10642:SF26">
    <property type="entry name" value="RIBONUCLEASE H1"/>
    <property type="match status" value="1"/>
</dbReference>
<keyword evidence="6" id="KW-0255">Endonuclease</keyword>
<keyword evidence="4" id="KW-0540">Nuclease</keyword>
<keyword evidence="5" id="KW-0479">Metal-binding</keyword>
<accession>A0ABR3BFY7</accession>
<evidence type="ECO:0000256" key="1">
    <source>
        <dbReference type="ARBA" id="ARBA00000077"/>
    </source>
</evidence>
<feature type="domain" description="RNase H type-1" evidence="9">
    <location>
        <begin position="313"/>
        <end position="455"/>
    </location>
</feature>
<comment type="caution">
    <text evidence="10">The sequence shown here is derived from an EMBL/GenBank/DDBJ whole genome shotgun (WGS) entry which is preliminary data.</text>
</comment>
<dbReference type="InterPro" id="IPR012337">
    <property type="entry name" value="RNaseH-like_sf"/>
</dbReference>
<dbReference type="Pfam" id="PF00075">
    <property type="entry name" value="RNase_H"/>
    <property type="match status" value="1"/>
</dbReference>
<feature type="compositionally biased region" description="Low complexity" evidence="8">
    <location>
        <begin position="181"/>
        <end position="193"/>
    </location>
</feature>
<feature type="region of interest" description="Disordered" evidence="8">
    <location>
        <begin position="145"/>
        <end position="200"/>
    </location>
</feature>
<name>A0ABR3BFY7_PHYBL</name>
<evidence type="ECO:0000256" key="4">
    <source>
        <dbReference type="ARBA" id="ARBA00022722"/>
    </source>
</evidence>
<evidence type="ECO:0000256" key="6">
    <source>
        <dbReference type="ARBA" id="ARBA00022759"/>
    </source>
</evidence>
<feature type="compositionally biased region" description="Polar residues" evidence="8">
    <location>
        <begin position="154"/>
        <end position="171"/>
    </location>
</feature>
<evidence type="ECO:0000256" key="3">
    <source>
        <dbReference type="ARBA" id="ARBA00012180"/>
    </source>
</evidence>
<feature type="compositionally biased region" description="Acidic residues" evidence="8">
    <location>
        <begin position="104"/>
        <end position="117"/>
    </location>
</feature>
<evidence type="ECO:0000256" key="8">
    <source>
        <dbReference type="SAM" id="MobiDB-lite"/>
    </source>
</evidence>
<evidence type="ECO:0000313" key="11">
    <source>
        <dbReference type="Proteomes" id="UP001448207"/>
    </source>
</evidence>
<evidence type="ECO:0000313" key="10">
    <source>
        <dbReference type="EMBL" id="KAL0097232.1"/>
    </source>
</evidence>
<evidence type="ECO:0000256" key="5">
    <source>
        <dbReference type="ARBA" id="ARBA00022723"/>
    </source>
</evidence>
<dbReference type="PANTHER" id="PTHR10642">
    <property type="entry name" value="RIBONUCLEASE H1"/>
    <property type="match status" value="1"/>
</dbReference>
<dbReference type="EC" id="3.1.26.4" evidence="3"/>
<dbReference type="Gene3D" id="3.30.420.10">
    <property type="entry name" value="Ribonuclease H-like superfamily/Ribonuclease H"/>
    <property type="match status" value="1"/>
</dbReference>